<accession>A0A840SUP0</accession>
<keyword evidence="7 9" id="KW-1133">Transmembrane helix</keyword>
<dbReference type="PANTHER" id="PTHR30386:SF17">
    <property type="entry name" value="ALKALINE PROTEASE SECRETION PROTEIN APRE"/>
    <property type="match status" value="1"/>
</dbReference>
<keyword evidence="8 9" id="KW-0472">Membrane</keyword>
<dbReference type="RefSeq" id="WP_184155136.1">
    <property type="nucleotide sequence ID" value="NZ_JACHFM010000007.1"/>
</dbReference>
<dbReference type="Pfam" id="PF26002">
    <property type="entry name" value="Beta-barrel_AprE"/>
    <property type="match status" value="1"/>
</dbReference>
<evidence type="ECO:0000256" key="5">
    <source>
        <dbReference type="ARBA" id="ARBA00022519"/>
    </source>
</evidence>
<evidence type="ECO:0000313" key="15">
    <source>
        <dbReference type="Proteomes" id="UP000549457"/>
    </source>
</evidence>
<proteinExistence type="inferred from homology"/>
<sequence>MKLPHMFSRSGPSRASQSGASQSKASPLADGQVETEAGPAPKTFDWSFRPFVLLGYATLAILVIGLGGWGVYARIAGAVIAAGTVEVEGNRQVVQHPMGGVVTEIFARDGDVVQKGDVILRLEGDTQRAEFQTVEGQYFELVARQNRLEALRDDKDSITFDEELVARSADELNLQELLTAQQGQFDASRDTLHKEQSQLDERSAQIEKQIEGLDFQLAATREQVDLTAQELAAQEKLMSQGLTQLTRVLSLRRDLAQLKGTQGAAQASVAENRAKITEIDLEKLKIENKQRDDAIAELREIEFREIELRSRRTALGEEISRLDIRAPVTGVVYGSAADTLRGVVRAAEPILYIVPQDVDLIVRTQIDAAKIDQVHVGQTATMHFSAFDARTTPVVAGKVSKVSADIFTDERTGHAYYRADVALDDTILAELEGRRLVPGMPVEAFISTEDRSALSYFVKPMADYFTRAFRER</sequence>
<keyword evidence="6 9" id="KW-0812">Transmembrane</keyword>
<dbReference type="GO" id="GO:0015031">
    <property type="term" value="P:protein transport"/>
    <property type="evidence" value="ECO:0007669"/>
    <property type="project" value="InterPro"/>
</dbReference>
<dbReference type="InterPro" id="IPR010129">
    <property type="entry name" value="T1SS_HlyD"/>
</dbReference>
<evidence type="ECO:0000256" key="11">
    <source>
        <dbReference type="SAM" id="MobiDB-lite"/>
    </source>
</evidence>
<evidence type="ECO:0000256" key="4">
    <source>
        <dbReference type="ARBA" id="ARBA00022475"/>
    </source>
</evidence>
<dbReference type="PANTHER" id="PTHR30386">
    <property type="entry name" value="MEMBRANE FUSION SUBUNIT OF EMRAB-TOLC MULTIDRUG EFFLUX PUMP"/>
    <property type="match status" value="1"/>
</dbReference>
<dbReference type="InterPro" id="IPR058781">
    <property type="entry name" value="HH_AprE-like"/>
</dbReference>
<evidence type="ECO:0000256" key="10">
    <source>
        <dbReference type="SAM" id="Coils"/>
    </source>
</evidence>
<evidence type="ECO:0000256" key="9">
    <source>
        <dbReference type="RuleBase" id="RU365093"/>
    </source>
</evidence>
<evidence type="ECO:0000256" key="2">
    <source>
        <dbReference type="ARBA" id="ARBA00009477"/>
    </source>
</evidence>
<evidence type="ECO:0000259" key="12">
    <source>
        <dbReference type="Pfam" id="PF25994"/>
    </source>
</evidence>
<keyword evidence="4 9" id="KW-1003">Cell membrane</keyword>
<feature type="domain" description="AprE-like beta-barrel" evidence="13">
    <location>
        <begin position="360"/>
        <end position="449"/>
    </location>
</feature>
<feature type="domain" description="AprE-like long alpha-helical hairpin" evidence="12">
    <location>
        <begin position="128"/>
        <end position="316"/>
    </location>
</feature>
<keyword evidence="3 9" id="KW-0813">Transport</keyword>
<feature type="region of interest" description="Disordered" evidence="11">
    <location>
        <begin position="1"/>
        <end position="36"/>
    </location>
</feature>
<dbReference type="AlphaFoldDB" id="A0A840SUP0"/>
<keyword evidence="10" id="KW-0175">Coiled coil</keyword>
<evidence type="ECO:0000256" key="1">
    <source>
        <dbReference type="ARBA" id="ARBA00004377"/>
    </source>
</evidence>
<dbReference type="PRINTS" id="PR01490">
    <property type="entry name" value="RTXTOXIND"/>
</dbReference>
<evidence type="ECO:0000256" key="3">
    <source>
        <dbReference type="ARBA" id="ARBA00022448"/>
    </source>
</evidence>
<name>A0A840SUP0_9RHOB</name>
<evidence type="ECO:0000256" key="8">
    <source>
        <dbReference type="ARBA" id="ARBA00023136"/>
    </source>
</evidence>
<dbReference type="InterPro" id="IPR050739">
    <property type="entry name" value="MFP"/>
</dbReference>
<evidence type="ECO:0000313" key="14">
    <source>
        <dbReference type="EMBL" id="MBB5224438.1"/>
    </source>
</evidence>
<dbReference type="NCBIfam" id="TIGR01843">
    <property type="entry name" value="type_I_hlyD"/>
    <property type="match status" value="1"/>
</dbReference>
<dbReference type="EMBL" id="JACHFM010000007">
    <property type="protein sequence ID" value="MBB5224438.1"/>
    <property type="molecule type" value="Genomic_DNA"/>
</dbReference>
<feature type="transmembrane region" description="Helical" evidence="9">
    <location>
        <begin position="51"/>
        <end position="72"/>
    </location>
</feature>
<dbReference type="InterPro" id="IPR058982">
    <property type="entry name" value="Beta-barrel_AprE"/>
</dbReference>
<evidence type="ECO:0000256" key="6">
    <source>
        <dbReference type="ARBA" id="ARBA00022692"/>
    </source>
</evidence>
<organism evidence="14 15">
    <name type="scientific">Amaricoccus macauensis</name>
    <dbReference type="NCBI Taxonomy" id="57001"/>
    <lineage>
        <taxon>Bacteria</taxon>
        <taxon>Pseudomonadati</taxon>
        <taxon>Pseudomonadota</taxon>
        <taxon>Alphaproteobacteria</taxon>
        <taxon>Rhodobacterales</taxon>
        <taxon>Paracoccaceae</taxon>
        <taxon>Amaricoccus</taxon>
    </lineage>
</organism>
<protein>
    <recommendedName>
        <fullName evidence="9">Membrane fusion protein (MFP) family protein</fullName>
    </recommendedName>
</protein>
<dbReference type="Proteomes" id="UP000549457">
    <property type="component" value="Unassembled WGS sequence"/>
</dbReference>
<evidence type="ECO:0000256" key="7">
    <source>
        <dbReference type="ARBA" id="ARBA00022989"/>
    </source>
</evidence>
<dbReference type="Gene3D" id="2.40.30.170">
    <property type="match status" value="1"/>
</dbReference>
<gene>
    <name evidence="14" type="ORF">HNP73_004408</name>
</gene>
<evidence type="ECO:0000259" key="13">
    <source>
        <dbReference type="Pfam" id="PF26002"/>
    </source>
</evidence>
<feature type="compositionally biased region" description="Low complexity" evidence="11">
    <location>
        <begin position="8"/>
        <end position="27"/>
    </location>
</feature>
<comment type="caution">
    <text evidence="14">The sequence shown here is derived from an EMBL/GenBank/DDBJ whole genome shotgun (WGS) entry which is preliminary data.</text>
</comment>
<keyword evidence="5 9" id="KW-0997">Cell inner membrane</keyword>
<feature type="coiled-coil region" evidence="10">
    <location>
        <begin position="267"/>
        <end position="301"/>
    </location>
</feature>
<comment type="subcellular location">
    <subcellularLocation>
        <location evidence="1 9">Cell inner membrane</location>
        <topology evidence="1 9">Single-pass membrane protein</topology>
    </subcellularLocation>
</comment>
<dbReference type="GO" id="GO:0005886">
    <property type="term" value="C:plasma membrane"/>
    <property type="evidence" value="ECO:0007669"/>
    <property type="project" value="UniProtKB-SubCell"/>
</dbReference>
<dbReference type="Gene3D" id="2.40.50.100">
    <property type="match status" value="1"/>
</dbReference>
<keyword evidence="15" id="KW-1185">Reference proteome</keyword>
<dbReference type="Pfam" id="PF25994">
    <property type="entry name" value="HH_AprE"/>
    <property type="match status" value="1"/>
</dbReference>
<reference evidence="14 15" key="1">
    <citation type="submission" date="2020-08" db="EMBL/GenBank/DDBJ databases">
        <title>Genomic Encyclopedia of Type Strains, Phase IV (KMG-IV): sequencing the most valuable type-strain genomes for metagenomic binning, comparative biology and taxonomic classification.</title>
        <authorList>
            <person name="Goeker M."/>
        </authorList>
    </citation>
    <scope>NUCLEOTIDE SEQUENCE [LARGE SCALE GENOMIC DNA]</scope>
    <source>
        <strain evidence="14 15">DSM 101730</strain>
    </source>
</reference>
<comment type="similarity">
    <text evidence="2 9">Belongs to the membrane fusion protein (MFP) (TC 8.A.1) family.</text>
</comment>